<dbReference type="AlphaFoldDB" id="A0A9N9J1C4"/>
<feature type="non-terminal residue" evidence="2">
    <location>
        <position position="99"/>
    </location>
</feature>
<evidence type="ECO:0000256" key="1">
    <source>
        <dbReference type="SAM" id="MobiDB-lite"/>
    </source>
</evidence>
<feature type="region of interest" description="Disordered" evidence="1">
    <location>
        <begin position="70"/>
        <end position="99"/>
    </location>
</feature>
<protein>
    <submittedName>
        <fullName evidence="2">4314_t:CDS:1</fullName>
    </submittedName>
</protein>
<dbReference type="Proteomes" id="UP000789396">
    <property type="component" value="Unassembled WGS sequence"/>
</dbReference>
<organism evidence="2 3">
    <name type="scientific">Racocetra fulgida</name>
    <dbReference type="NCBI Taxonomy" id="60492"/>
    <lineage>
        <taxon>Eukaryota</taxon>
        <taxon>Fungi</taxon>
        <taxon>Fungi incertae sedis</taxon>
        <taxon>Mucoromycota</taxon>
        <taxon>Glomeromycotina</taxon>
        <taxon>Glomeromycetes</taxon>
        <taxon>Diversisporales</taxon>
        <taxon>Gigasporaceae</taxon>
        <taxon>Racocetra</taxon>
    </lineage>
</organism>
<evidence type="ECO:0000313" key="3">
    <source>
        <dbReference type="Proteomes" id="UP000789396"/>
    </source>
</evidence>
<name>A0A9N9J1C4_9GLOM</name>
<dbReference type="OrthoDB" id="10390280at2759"/>
<feature type="compositionally biased region" description="Polar residues" evidence="1">
    <location>
        <begin position="70"/>
        <end position="90"/>
    </location>
</feature>
<feature type="non-terminal residue" evidence="2">
    <location>
        <position position="1"/>
    </location>
</feature>
<evidence type="ECO:0000313" key="2">
    <source>
        <dbReference type="EMBL" id="CAG8759183.1"/>
    </source>
</evidence>
<dbReference type="EMBL" id="CAJVPZ010040252">
    <property type="protein sequence ID" value="CAG8759183.1"/>
    <property type="molecule type" value="Genomic_DNA"/>
</dbReference>
<comment type="caution">
    <text evidence="2">The sequence shown here is derived from an EMBL/GenBank/DDBJ whole genome shotgun (WGS) entry which is preliminary data.</text>
</comment>
<accession>A0A9N9J1C4</accession>
<proteinExistence type="predicted"/>
<sequence length="99" mass="10726">TMVNALARSKEPQANLGEINLVRIPIFNGENQNPVEWLSPRVTTFVPPATRSPVAQIATLLQEIVSTVKSNSNDSYRPKGTQSTTSQSQALVDFENSGA</sequence>
<reference evidence="2" key="1">
    <citation type="submission" date="2021-06" db="EMBL/GenBank/DDBJ databases">
        <authorList>
            <person name="Kallberg Y."/>
            <person name="Tangrot J."/>
            <person name="Rosling A."/>
        </authorList>
    </citation>
    <scope>NUCLEOTIDE SEQUENCE</scope>
    <source>
        <strain evidence="2">IN212</strain>
    </source>
</reference>
<keyword evidence="3" id="KW-1185">Reference proteome</keyword>
<gene>
    <name evidence="2" type="ORF">RFULGI_LOCUS14174</name>
</gene>